<feature type="binding site" evidence="9">
    <location>
        <begin position="325"/>
        <end position="331"/>
    </location>
    <ligand>
        <name>GTP</name>
        <dbReference type="ChEBI" id="CHEBI:37565"/>
    </ligand>
</feature>
<proteinExistence type="predicted"/>
<dbReference type="GO" id="GO:1900433">
    <property type="term" value="P:positive regulation of filamentous growth of a population of unicellular organisms in response to heat"/>
    <property type="evidence" value="ECO:0000315"/>
    <property type="project" value="CGD"/>
</dbReference>
<dbReference type="Proteomes" id="UP000000559">
    <property type="component" value="Chromosome 3"/>
</dbReference>
<dbReference type="FunFam" id="3.40.50.300:FF:000692">
    <property type="entry name" value="Guanine nucleotide-binding protein subunit alpha"/>
    <property type="match status" value="1"/>
</dbReference>
<feature type="binding site" evidence="9">
    <location>
        <begin position="299"/>
        <end position="300"/>
    </location>
    <ligand>
        <name>GTP</name>
        <dbReference type="ChEBI" id="CHEBI:37565"/>
    </ligand>
</feature>
<dbReference type="Pfam" id="PF00503">
    <property type="entry name" value="G-alpha"/>
    <property type="match status" value="1"/>
</dbReference>
<dbReference type="GO" id="GO:0007189">
    <property type="term" value="P:adenylate cyclase-activating G protein-coupled receptor signaling pathway"/>
    <property type="evidence" value="ECO:0000318"/>
    <property type="project" value="GO_Central"/>
</dbReference>
<dbReference type="PRINTS" id="PR00318">
    <property type="entry name" value="GPROTEINA"/>
</dbReference>
<name>A0A1D8PJG1_CANAL</name>
<dbReference type="SUPFAM" id="SSF52540">
    <property type="entry name" value="P-loop containing nucleoside triphosphate hydrolases"/>
    <property type="match status" value="1"/>
</dbReference>
<dbReference type="GO" id="GO:0036170">
    <property type="term" value="P:filamentous growth of a population of unicellular organisms in response to starvation"/>
    <property type="evidence" value="ECO:0000315"/>
    <property type="project" value="CGD"/>
</dbReference>
<dbReference type="GO" id="GO:0030447">
    <property type="term" value="P:filamentous growth"/>
    <property type="evidence" value="ECO:0000315"/>
    <property type="project" value="CGD"/>
</dbReference>
<evidence type="ECO:0000256" key="5">
    <source>
        <dbReference type="ARBA" id="ARBA00023134"/>
    </source>
</evidence>
<dbReference type="eggNOG" id="KOG0082">
    <property type="taxonomic scope" value="Eukaryota"/>
</dbReference>
<dbReference type="GO" id="GO:0007124">
    <property type="term" value="P:pseudohyphal growth"/>
    <property type="evidence" value="ECO:0007669"/>
    <property type="project" value="EnsemblFungi"/>
</dbReference>
<dbReference type="GO" id="GO:0003924">
    <property type="term" value="F:GTPase activity"/>
    <property type="evidence" value="ECO:0000318"/>
    <property type="project" value="GO_Central"/>
</dbReference>
<feature type="compositionally biased region" description="Basic and acidic residues" evidence="11">
    <location>
        <begin position="39"/>
        <end position="56"/>
    </location>
</feature>
<feature type="region of interest" description="Disordered" evidence="11">
    <location>
        <begin position="218"/>
        <end position="241"/>
    </location>
</feature>
<reference evidence="13 14" key="1">
    <citation type="journal article" date="2004" name="Proc. Natl. Acad. Sci. U.S.A.">
        <title>The diploid genome sequence of Candida albicans.</title>
        <authorList>
            <person name="Jones T."/>
            <person name="Federspiel N.A."/>
            <person name="Chibana H."/>
            <person name="Dungan J."/>
            <person name="Kalman S."/>
            <person name="Magee B.B."/>
            <person name="Newport G."/>
            <person name="Thorstenson Y.R."/>
            <person name="Agabian N."/>
            <person name="Magee P.T."/>
            <person name="Davis R.W."/>
            <person name="Scherer S."/>
        </authorList>
    </citation>
    <scope>NUCLEOTIDE SEQUENCE [LARGE SCALE GENOMIC DNA]</scope>
    <source>
        <strain evidence="14">SC5314 / ATCC MYA-2876</strain>
    </source>
</reference>
<evidence type="ECO:0000256" key="4">
    <source>
        <dbReference type="ARBA" id="ARBA00022842"/>
    </source>
</evidence>
<dbReference type="KEGG" id="cal:CAALFM_C302240CA"/>
<dbReference type="VEuPathDB" id="FungiDB:C3_02240C_A"/>
<keyword evidence="2 10" id="KW-0479">Metal-binding</keyword>
<dbReference type="InterPro" id="IPR011025">
    <property type="entry name" value="GproteinA_insert"/>
</dbReference>
<evidence type="ECO:0000256" key="1">
    <source>
        <dbReference type="ARBA" id="ARBA00022707"/>
    </source>
</evidence>
<dbReference type="SUPFAM" id="SSF47895">
    <property type="entry name" value="Transducin (alpha subunit), insertion domain"/>
    <property type="match status" value="1"/>
</dbReference>
<dbReference type="RefSeq" id="XP_721700.2">
    <property type="nucleotide sequence ID" value="XM_716607.2"/>
</dbReference>
<feature type="binding site" evidence="9">
    <location>
        <begin position="420"/>
        <end position="423"/>
    </location>
    <ligand>
        <name>GTP</name>
        <dbReference type="ChEBI" id="CHEBI:37565"/>
    </ligand>
</feature>
<feature type="compositionally biased region" description="Low complexity" evidence="11">
    <location>
        <begin position="14"/>
        <end position="38"/>
    </location>
</feature>
<feature type="binding site" evidence="9">
    <location>
        <begin position="143"/>
        <end position="148"/>
    </location>
    <ligand>
        <name>GTP</name>
        <dbReference type="ChEBI" id="CHEBI:37565"/>
    </ligand>
</feature>
<dbReference type="GO" id="GO:0006878">
    <property type="term" value="P:intracellular copper ion homeostasis"/>
    <property type="evidence" value="ECO:0000315"/>
    <property type="project" value="CGD"/>
</dbReference>
<dbReference type="GO" id="GO:0036178">
    <property type="term" value="P:filamentous growth of a population of unicellular organisms in response to neutral pH"/>
    <property type="evidence" value="ECO:0000315"/>
    <property type="project" value="CGD"/>
</dbReference>
<dbReference type="GO" id="GO:0001402">
    <property type="term" value="P:signal transduction involved in filamentous growth"/>
    <property type="evidence" value="ECO:0000315"/>
    <property type="project" value="CGD"/>
</dbReference>
<dbReference type="OrthoDB" id="5817230at2759"/>
<dbReference type="GO" id="GO:0005834">
    <property type="term" value="C:heterotrimeric G-protein complex"/>
    <property type="evidence" value="ECO:0000318"/>
    <property type="project" value="GO_Central"/>
</dbReference>
<reference evidence="13 14" key="2">
    <citation type="journal article" date="2007" name="Genome Biol.">
        <title>Assembly of the Candida albicans genome into sixteen supercontigs aligned on the eight chromosomes.</title>
        <authorList>
            <person name="van het Hoog M."/>
            <person name="Rast T.J."/>
            <person name="Martchenko M."/>
            <person name="Grindle S."/>
            <person name="Dignard D."/>
            <person name="Hogues H."/>
            <person name="Cuomo C."/>
            <person name="Berriman M."/>
            <person name="Scherer S."/>
            <person name="Magee B.B."/>
            <person name="Whiteway M."/>
            <person name="Chibana H."/>
            <person name="Nantel A."/>
            <person name="Magee P.T."/>
        </authorList>
    </citation>
    <scope>GENOME REANNOTATION</scope>
    <source>
        <strain evidence="14">SC5314 / ATCC MYA-2876</strain>
    </source>
</reference>
<dbReference type="GO" id="GO:0044182">
    <property type="term" value="P:filamentous growth of a population of unicellular organisms"/>
    <property type="evidence" value="ECO:0000315"/>
    <property type="project" value="CGD"/>
</dbReference>
<dbReference type="GO" id="GO:0030437">
    <property type="term" value="P:ascospore formation"/>
    <property type="evidence" value="ECO:0007669"/>
    <property type="project" value="EnsemblFungi"/>
</dbReference>
<keyword evidence="5 9" id="KW-0342">GTP-binding</keyword>
<dbReference type="GO" id="GO:0019933">
    <property type="term" value="P:cAMP-mediated signaling"/>
    <property type="evidence" value="ECO:0000315"/>
    <property type="project" value="CGD"/>
</dbReference>
<keyword evidence="6" id="KW-0564">Palmitate</keyword>
<keyword evidence="1" id="KW-0519">Myristate</keyword>
<keyword evidence="14" id="KW-1185">Reference proteome</keyword>
<dbReference type="GO" id="GO:0001403">
    <property type="term" value="P:invasive growth in response to glucose limitation"/>
    <property type="evidence" value="ECO:0007669"/>
    <property type="project" value="EnsemblFungi"/>
</dbReference>
<evidence type="ECO:0000256" key="2">
    <source>
        <dbReference type="ARBA" id="ARBA00022723"/>
    </source>
</evidence>
<evidence type="ECO:0000256" key="6">
    <source>
        <dbReference type="ARBA" id="ARBA00023139"/>
    </source>
</evidence>
<dbReference type="GO" id="GO:0036165">
    <property type="term" value="P:invasive growth in response to heat"/>
    <property type="evidence" value="ECO:0000315"/>
    <property type="project" value="CGD"/>
</dbReference>
<dbReference type="FunFam" id="3.40.50.300:FF:000563">
    <property type="entry name" value="Guanine nucleotide-binding protein alpha subunit"/>
    <property type="match status" value="1"/>
</dbReference>
<dbReference type="GO" id="GO:0000749">
    <property type="term" value="P:response to pheromone triggering conjugation with cellular fusion"/>
    <property type="evidence" value="ECO:0000315"/>
    <property type="project" value="CGD"/>
</dbReference>
<feature type="binding site" evidence="9">
    <location>
        <begin position="351"/>
        <end position="355"/>
    </location>
    <ligand>
        <name>GTP</name>
        <dbReference type="ChEBI" id="CHEBI:37565"/>
    </ligand>
</feature>
<dbReference type="FunCoup" id="A0A1D8PJG1">
    <property type="interactions" value="353"/>
</dbReference>
<evidence type="ECO:0000256" key="9">
    <source>
        <dbReference type="PIRSR" id="PIRSR601019-1"/>
    </source>
</evidence>
<dbReference type="AlphaFoldDB" id="A0A1D8PJG1"/>
<gene>
    <name evidence="12 13" type="primary">GPA2</name>
    <name evidence="13" type="ordered locus">CAALFM_C302240CA</name>
    <name evidence="12" type="ordered locus">orf19.9189</name>
</gene>
<dbReference type="GO" id="GO:1900436">
    <property type="term" value="P:positive regulation of filamentous growth of a population of unicellular organisms in response to starvation"/>
    <property type="evidence" value="ECO:0000315"/>
    <property type="project" value="CGD"/>
</dbReference>
<keyword evidence="3 9" id="KW-0547">Nucleotide-binding</keyword>
<feature type="region of interest" description="Disordered" evidence="11">
    <location>
        <begin position="1"/>
        <end position="130"/>
    </location>
</feature>
<dbReference type="GeneID" id="3636638"/>
<dbReference type="STRING" id="237561.A0A1D8PJG1"/>
<evidence type="ECO:0000256" key="11">
    <source>
        <dbReference type="SAM" id="MobiDB-lite"/>
    </source>
</evidence>
<keyword evidence="7" id="KW-0807">Transducer</keyword>
<dbReference type="InterPro" id="IPR002975">
    <property type="entry name" value="Fungi_Gprotein_alpha"/>
</dbReference>
<keyword evidence="8" id="KW-0449">Lipoprotein</keyword>
<accession>A0A1D8PJG1</accession>
<dbReference type="EMBL" id="CP017625">
    <property type="protein sequence ID" value="AOW28261.1"/>
    <property type="molecule type" value="Genomic_DNA"/>
</dbReference>
<dbReference type="GO" id="GO:0005525">
    <property type="term" value="F:GTP binding"/>
    <property type="evidence" value="ECO:0007669"/>
    <property type="project" value="UniProtKB-KW"/>
</dbReference>
<dbReference type="InParanoid" id="A0A1D8PJG1"/>
<evidence type="ECO:0000313" key="12">
    <source>
        <dbReference type="CGD" id="CAL0000186613"/>
    </source>
</evidence>
<dbReference type="GO" id="GO:1900445">
    <property type="term" value="P:positive regulation of filamentous growth of a population of unicellular organisms in response to biotic stimulus"/>
    <property type="evidence" value="ECO:0000315"/>
    <property type="project" value="CGD"/>
</dbReference>
<protein>
    <submittedName>
        <fullName evidence="13">Guanine nucleotide-binding protein subunit alpha</fullName>
    </submittedName>
</protein>
<dbReference type="SMR" id="A0A1D8PJG1"/>
<feature type="binding site" evidence="9">
    <location>
        <position position="475"/>
    </location>
    <ligand>
        <name>GTP</name>
        <dbReference type="ChEBI" id="CHEBI:37565"/>
    </ligand>
</feature>
<feature type="binding site" evidence="10">
    <location>
        <position position="331"/>
    </location>
    <ligand>
        <name>Mg(2+)</name>
        <dbReference type="ChEBI" id="CHEBI:18420"/>
    </ligand>
</feature>
<sequence>MGSCASKSADQGNGTSKQQQSAQSTQGKRQQQSQAIQQKNKEKQQSRQKEQQEKHQQQQQQQPQPQSPSDSNADGTLKNGSDFYETLKHPSDSSNDNGHLKENHSQDLSNGTANKNLITNPVDAAGNSNPSKDVKVLLLGSGESGKSTIVKQMKILHSDGYTQDELEEYRPFVYKNILDCIKNVINAIIDLQPDLIRKPDSPQLEEDHEEDLKVTGLTSENNHVPTANGSVTNQPPPPPKQRKHILEYDMLNEILDYDYPLNLNQQFDPDIAIKIKKVYETPEVKEFMLQRQGDFYLIDSTDYFLSNLDRICLAGNYEPNVTDVLRTRKKTSGIFIYTFDLGNGLNMNLFDVGGQRSERKKWINCFDNVSTIIFCVALSEYDNFLLEESNTNRLEESLALFDSVVNSRWFSRTTVVLFLNKIDVFAEKLKYSPLENFFPDYKGGSNISNGVKYILWRFNKLNRSGLNIYPHVTQATDTSNIELVMAAVKQTILENSLKDSGIL</sequence>
<dbReference type="GO" id="GO:0036168">
    <property type="term" value="P:filamentous growth of a population of unicellular organisms in response to heat"/>
    <property type="evidence" value="ECO:0000315"/>
    <property type="project" value="CGD"/>
</dbReference>
<dbReference type="SMART" id="SM00275">
    <property type="entry name" value="G_alpha"/>
    <property type="match status" value="1"/>
</dbReference>
<reference evidence="13 14" key="3">
    <citation type="journal article" date="2013" name="Genome Biol.">
        <title>Assembly of a phased diploid Candida albicans genome facilitates allele-specific measurements and provides a simple model for repeat and indel structure.</title>
        <authorList>
            <person name="Muzzey D."/>
            <person name="Schwartz K."/>
            <person name="Weissman J.S."/>
            <person name="Sherlock G."/>
        </authorList>
    </citation>
    <scope>NUCLEOTIDE SEQUENCE [LARGE SCALE GENOMIC DNA]</scope>
    <source>
        <strain evidence="14">SC5314 / ATCC MYA-2876</strain>
    </source>
</reference>
<dbReference type="GO" id="GO:1900442">
    <property type="term" value="P:positive regulation of filamentous growth of a population of unicellular organisms in response to neutral pH"/>
    <property type="evidence" value="ECO:0000315"/>
    <property type="project" value="CGD"/>
</dbReference>
<dbReference type="GO" id="GO:0046872">
    <property type="term" value="F:metal ion binding"/>
    <property type="evidence" value="ECO:0007669"/>
    <property type="project" value="UniProtKB-KW"/>
</dbReference>
<feature type="compositionally biased region" description="Polar residues" evidence="11">
    <location>
        <begin position="1"/>
        <end position="13"/>
    </location>
</feature>
<dbReference type="GO" id="GO:0010255">
    <property type="term" value="P:glucose mediated signaling pathway"/>
    <property type="evidence" value="ECO:0007669"/>
    <property type="project" value="EnsemblFungi"/>
</dbReference>
<evidence type="ECO:0000256" key="7">
    <source>
        <dbReference type="ARBA" id="ARBA00023224"/>
    </source>
</evidence>
<evidence type="ECO:0000256" key="8">
    <source>
        <dbReference type="ARBA" id="ARBA00023288"/>
    </source>
</evidence>
<evidence type="ECO:0000256" key="10">
    <source>
        <dbReference type="PIRSR" id="PIRSR601019-2"/>
    </source>
</evidence>
<dbReference type="PANTHER" id="PTHR10218:SF369">
    <property type="entry name" value="GUANINE NUCLEOTIDE-BINDING PROTEIN ALPHA-2 SUBUNIT"/>
    <property type="match status" value="1"/>
</dbReference>
<evidence type="ECO:0000256" key="3">
    <source>
        <dbReference type="ARBA" id="ARBA00022741"/>
    </source>
</evidence>
<dbReference type="PROSITE" id="PS51882">
    <property type="entry name" value="G_ALPHA"/>
    <property type="match status" value="1"/>
</dbReference>
<organism evidence="13 14">
    <name type="scientific">Candida albicans (strain SC5314 / ATCC MYA-2876)</name>
    <name type="common">Yeast</name>
    <dbReference type="NCBI Taxonomy" id="237561"/>
    <lineage>
        <taxon>Eukaryota</taxon>
        <taxon>Fungi</taxon>
        <taxon>Dikarya</taxon>
        <taxon>Ascomycota</taxon>
        <taxon>Saccharomycotina</taxon>
        <taxon>Pichiomycetes</taxon>
        <taxon>Debaryomycetaceae</taxon>
        <taxon>Candida/Lodderomyces clade</taxon>
        <taxon>Candida</taxon>
    </lineage>
</organism>
<dbReference type="GO" id="GO:0071333">
    <property type="term" value="P:cellular response to glucose stimulus"/>
    <property type="evidence" value="ECO:0000315"/>
    <property type="project" value="CGD"/>
</dbReference>
<dbReference type="GO" id="GO:0005737">
    <property type="term" value="C:cytoplasm"/>
    <property type="evidence" value="ECO:0000318"/>
    <property type="project" value="GO_Central"/>
</dbReference>
<feature type="compositionally biased region" description="Polar residues" evidence="11">
    <location>
        <begin position="218"/>
        <end position="233"/>
    </location>
</feature>
<dbReference type="CDD" id="cd00066">
    <property type="entry name" value="G-alpha"/>
    <property type="match status" value="1"/>
</dbReference>
<dbReference type="InterPro" id="IPR027417">
    <property type="entry name" value="P-loop_NTPase"/>
</dbReference>
<feature type="compositionally biased region" description="Low complexity" evidence="11">
    <location>
        <begin position="57"/>
        <end position="69"/>
    </location>
</feature>
<dbReference type="PANTHER" id="PTHR10218">
    <property type="entry name" value="GTP-BINDING PROTEIN ALPHA SUBUNIT"/>
    <property type="match status" value="1"/>
</dbReference>
<dbReference type="GO" id="GO:0071969">
    <property type="term" value="P:fungal-type cell wall (1-&gt;3)-beta-D-glucan metabolic process"/>
    <property type="evidence" value="ECO:0000315"/>
    <property type="project" value="CGD"/>
</dbReference>
<evidence type="ECO:0000313" key="14">
    <source>
        <dbReference type="Proteomes" id="UP000000559"/>
    </source>
</evidence>
<dbReference type="GO" id="GO:0031683">
    <property type="term" value="F:G-protein beta/gamma-subunit complex binding"/>
    <property type="evidence" value="ECO:0000318"/>
    <property type="project" value="GO_Central"/>
</dbReference>
<dbReference type="Gene3D" id="1.10.400.10">
    <property type="entry name" value="GI Alpha 1, domain 2-like"/>
    <property type="match status" value="1"/>
</dbReference>
<dbReference type="InterPro" id="IPR001019">
    <property type="entry name" value="Gprotein_alpha_su"/>
</dbReference>
<evidence type="ECO:0000313" key="13">
    <source>
        <dbReference type="EMBL" id="AOW28261.1"/>
    </source>
</evidence>
<keyword evidence="4 10" id="KW-0460">Magnesium</keyword>
<dbReference type="GO" id="GO:0036244">
    <property type="term" value="P:cellular response to neutral pH"/>
    <property type="evidence" value="ECO:0000315"/>
    <property type="project" value="CGD"/>
</dbReference>
<dbReference type="CGD" id="CAL0000186613">
    <property type="gene designation" value="GPA2"/>
</dbReference>
<dbReference type="Gene3D" id="3.40.50.300">
    <property type="entry name" value="P-loop containing nucleotide triphosphate hydrolases"/>
    <property type="match status" value="1"/>
</dbReference>
<dbReference type="GO" id="GO:0009267">
    <property type="term" value="P:cellular response to starvation"/>
    <property type="evidence" value="ECO:0000315"/>
    <property type="project" value="CGD"/>
</dbReference>
<dbReference type="GO" id="GO:0001664">
    <property type="term" value="F:G protein-coupled receptor binding"/>
    <property type="evidence" value="ECO:0000318"/>
    <property type="project" value="GO_Central"/>
</dbReference>
<dbReference type="GO" id="GO:0036180">
    <property type="term" value="P:filamentous growth of a population of unicellular organisms in response to biotic stimulus"/>
    <property type="evidence" value="ECO:0000315"/>
    <property type="project" value="CGD"/>
</dbReference>
<dbReference type="PRINTS" id="PR01241">
    <property type="entry name" value="GPROTEINAFNG"/>
</dbReference>
<feature type="binding site" evidence="10">
    <location>
        <position position="147"/>
    </location>
    <ligand>
        <name>Mg(2+)</name>
        <dbReference type="ChEBI" id="CHEBI:18420"/>
    </ligand>
</feature>
<feature type="compositionally biased region" description="Polar residues" evidence="11">
    <location>
        <begin position="106"/>
        <end position="119"/>
    </location>
</feature>